<dbReference type="Proteomes" id="UP000198406">
    <property type="component" value="Unassembled WGS sequence"/>
</dbReference>
<dbReference type="InterPro" id="IPR036770">
    <property type="entry name" value="Ankyrin_rpt-contain_sf"/>
</dbReference>
<dbReference type="CDD" id="cd00121">
    <property type="entry name" value="MATH"/>
    <property type="match status" value="1"/>
</dbReference>
<dbReference type="Pfam" id="PF12796">
    <property type="entry name" value="Ank_2"/>
    <property type="match status" value="2"/>
</dbReference>
<dbReference type="EMBL" id="BDSP01000207">
    <property type="protein sequence ID" value="GAX24246.1"/>
    <property type="molecule type" value="Genomic_DNA"/>
</dbReference>
<feature type="compositionally biased region" description="Basic and acidic residues" evidence="4">
    <location>
        <begin position="789"/>
        <end position="827"/>
    </location>
</feature>
<comment type="caution">
    <text evidence="6">The sequence shown here is derived from an EMBL/GenBank/DDBJ whole genome shotgun (WGS) entry which is preliminary data.</text>
</comment>
<dbReference type="InterPro" id="IPR002083">
    <property type="entry name" value="MATH/TRAF_dom"/>
</dbReference>
<dbReference type="OrthoDB" id="188462at2759"/>
<feature type="repeat" description="ANK" evidence="3">
    <location>
        <begin position="440"/>
        <end position="475"/>
    </location>
</feature>
<feature type="compositionally biased region" description="Basic and acidic residues" evidence="4">
    <location>
        <begin position="50"/>
        <end position="78"/>
    </location>
</feature>
<accession>A0A1Z5KDH9</accession>
<dbReference type="PANTHER" id="PTHR24126:SF14">
    <property type="entry name" value="ANK_REP_REGION DOMAIN-CONTAINING PROTEIN"/>
    <property type="match status" value="1"/>
</dbReference>
<dbReference type="Pfam" id="PF22486">
    <property type="entry name" value="MATH_2"/>
    <property type="match status" value="1"/>
</dbReference>
<proteinExistence type="predicted"/>
<gene>
    <name evidence="6" type="ORF">FisN_4Lh053</name>
</gene>
<feature type="region of interest" description="Disordered" evidence="4">
    <location>
        <begin position="1"/>
        <end position="128"/>
    </location>
</feature>
<feature type="compositionally biased region" description="Basic and acidic residues" evidence="4">
    <location>
        <begin position="707"/>
        <end position="717"/>
    </location>
</feature>
<evidence type="ECO:0000256" key="4">
    <source>
        <dbReference type="SAM" id="MobiDB-lite"/>
    </source>
</evidence>
<keyword evidence="1" id="KW-0677">Repeat</keyword>
<organism evidence="6 7">
    <name type="scientific">Fistulifera solaris</name>
    <name type="common">Oleaginous diatom</name>
    <dbReference type="NCBI Taxonomy" id="1519565"/>
    <lineage>
        <taxon>Eukaryota</taxon>
        <taxon>Sar</taxon>
        <taxon>Stramenopiles</taxon>
        <taxon>Ochrophyta</taxon>
        <taxon>Bacillariophyta</taxon>
        <taxon>Bacillariophyceae</taxon>
        <taxon>Bacillariophycidae</taxon>
        <taxon>Naviculales</taxon>
        <taxon>Naviculaceae</taxon>
        <taxon>Fistulifera</taxon>
    </lineage>
</organism>
<evidence type="ECO:0000256" key="2">
    <source>
        <dbReference type="ARBA" id="ARBA00023043"/>
    </source>
</evidence>
<dbReference type="PROSITE" id="PS50144">
    <property type="entry name" value="MATH"/>
    <property type="match status" value="1"/>
</dbReference>
<evidence type="ECO:0000259" key="5">
    <source>
        <dbReference type="PROSITE" id="PS50144"/>
    </source>
</evidence>
<name>A0A1Z5KDH9_FISSO</name>
<feature type="repeat" description="ANK" evidence="3">
    <location>
        <begin position="509"/>
        <end position="541"/>
    </location>
</feature>
<dbReference type="InterPro" id="IPR002110">
    <property type="entry name" value="Ankyrin_rpt"/>
</dbReference>
<dbReference type="SUPFAM" id="SSF49599">
    <property type="entry name" value="TRAF domain-like"/>
    <property type="match status" value="1"/>
</dbReference>
<feature type="region of interest" description="Disordered" evidence="4">
    <location>
        <begin position="789"/>
        <end position="897"/>
    </location>
</feature>
<dbReference type="SMART" id="SM00061">
    <property type="entry name" value="MATH"/>
    <property type="match status" value="1"/>
</dbReference>
<feature type="compositionally biased region" description="Basic and acidic residues" evidence="4">
    <location>
        <begin position="726"/>
        <end position="761"/>
    </location>
</feature>
<dbReference type="InterPro" id="IPR008974">
    <property type="entry name" value="TRAF-like"/>
</dbReference>
<feature type="repeat" description="ANK" evidence="3">
    <location>
        <begin position="313"/>
        <end position="349"/>
    </location>
</feature>
<evidence type="ECO:0000256" key="3">
    <source>
        <dbReference type="PROSITE-ProRule" id="PRU00023"/>
    </source>
</evidence>
<reference evidence="6 7" key="1">
    <citation type="journal article" date="2015" name="Plant Cell">
        <title>Oil accumulation by the oleaginous diatom Fistulifera solaris as revealed by the genome and transcriptome.</title>
        <authorList>
            <person name="Tanaka T."/>
            <person name="Maeda Y."/>
            <person name="Veluchamy A."/>
            <person name="Tanaka M."/>
            <person name="Abida H."/>
            <person name="Marechal E."/>
            <person name="Bowler C."/>
            <person name="Muto M."/>
            <person name="Sunaga Y."/>
            <person name="Tanaka M."/>
            <person name="Yoshino T."/>
            <person name="Taniguchi T."/>
            <person name="Fukuda Y."/>
            <person name="Nemoto M."/>
            <person name="Matsumoto M."/>
            <person name="Wong P.S."/>
            <person name="Aburatani S."/>
            <person name="Fujibuchi W."/>
        </authorList>
    </citation>
    <scope>NUCLEOTIDE SEQUENCE [LARGE SCALE GENOMIC DNA]</scope>
    <source>
        <strain evidence="6 7">JPCC DA0580</strain>
    </source>
</reference>
<feature type="domain" description="MATH" evidence="5">
    <location>
        <begin position="132"/>
        <end position="266"/>
    </location>
</feature>
<dbReference type="PANTHER" id="PTHR24126">
    <property type="entry name" value="ANKYRIN REPEAT, PH AND SEC7 DOMAIN CONTAINING PROTEIN SECG-RELATED"/>
    <property type="match status" value="1"/>
</dbReference>
<evidence type="ECO:0000313" key="7">
    <source>
        <dbReference type="Proteomes" id="UP000198406"/>
    </source>
</evidence>
<dbReference type="Gene3D" id="1.25.40.20">
    <property type="entry name" value="Ankyrin repeat-containing domain"/>
    <property type="match status" value="2"/>
</dbReference>
<evidence type="ECO:0000256" key="1">
    <source>
        <dbReference type="ARBA" id="ARBA00022737"/>
    </source>
</evidence>
<dbReference type="InParanoid" id="A0A1Z5KDH9"/>
<dbReference type="SMART" id="SM00248">
    <property type="entry name" value="ANK"/>
    <property type="match status" value="9"/>
</dbReference>
<evidence type="ECO:0000313" key="6">
    <source>
        <dbReference type="EMBL" id="GAX24246.1"/>
    </source>
</evidence>
<feature type="compositionally biased region" description="Basic and acidic residues" evidence="4">
    <location>
        <begin position="642"/>
        <end position="658"/>
    </location>
</feature>
<keyword evidence="2 3" id="KW-0040">ANK repeat</keyword>
<dbReference type="PROSITE" id="PS50297">
    <property type="entry name" value="ANK_REP_REGION"/>
    <property type="match status" value="4"/>
</dbReference>
<keyword evidence="7" id="KW-1185">Reference proteome</keyword>
<dbReference type="PROSITE" id="PS50088">
    <property type="entry name" value="ANK_REPEAT"/>
    <property type="match status" value="4"/>
</dbReference>
<feature type="region of interest" description="Disordered" evidence="4">
    <location>
        <begin position="623"/>
        <end position="692"/>
    </location>
</feature>
<feature type="repeat" description="ANK" evidence="3">
    <location>
        <begin position="350"/>
        <end position="382"/>
    </location>
</feature>
<feature type="region of interest" description="Disordered" evidence="4">
    <location>
        <begin position="707"/>
        <end position="761"/>
    </location>
</feature>
<dbReference type="Pfam" id="PF13637">
    <property type="entry name" value="Ank_4"/>
    <property type="match status" value="1"/>
</dbReference>
<feature type="compositionally biased region" description="Basic and acidic residues" evidence="4">
    <location>
        <begin position="680"/>
        <end position="692"/>
    </location>
</feature>
<protein>
    <recommendedName>
        <fullName evidence="5">MATH domain-containing protein</fullName>
    </recommendedName>
</protein>
<dbReference type="Gene3D" id="2.60.210.10">
    <property type="entry name" value="Apoptosis, Tumor Necrosis Factor Receptor Associated Protein 2, Chain A"/>
    <property type="match status" value="1"/>
</dbReference>
<feature type="compositionally biased region" description="Polar residues" evidence="4">
    <location>
        <begin position="628"/>
        <end position="638"/>
    </location>
</feature>
<dbReference type="SUPFAM" id="SSF48403">
    <property type="entry name" value="Ankyrin repeat"/>
    <property type="match status" value="1"/>
</dbReference>
<feature type="compositionally biased region" description="Polar residues" evidence="4">
    <location>
        <begin position="888"/>
        <end position="897"/>
    </location>
</feature>
<sequence length="1459" mass="162135">MLRWGVEKSSSADSSDKATHETTLQNTMLLASKLETDDPDILTATSSSVDDPHRHLHHDRDDQLQLPLLHEEEKKYEISNDLNDLPDSVSGNSDDDNNQRSPSTESDVGEDDGGDHAEDPPIPWLPQNVHSTCEFTHTIKDYASKRESGCKKAEYSPTTVDEYGNQWRLIVYVNGNGRASNHHLSLFLQVADAEDLPFGWKKAVSYVLTLEHPKGPTLCYAKRNPDKTFKLCPKAIDWGWSQFITADRIQQEGFVADDSLIVRASVTVKSSSVSVDEEDAELYLKCAVEEGDVEAVKLCLEHGASVNCKFKDDLYTPLHTACSSGSSNGSMEVLNFLLEEGADGNACNKWKETPLLIAANNGHRAAVEALLKHGANPSLCSEAGWSALTFAAHKVRLQLCVVICPLDQLIRRHFYAKGYDDIVSLLLRAGAPVNCPVTEDASTPLHKACAGAKPGHLASVKALLAKGADVHALNKWRETPLLTAANHGQAGAVDVLLQAGADPCKCTDTGWSPLSIASYKGHDDVVKLLLEEGAPTEEEDPTLSALLQAATKGLPDTVALLLKHGADHTVTTKKGDTALSILVEQNLIDAAVEMVTLHNASIPRCSRDRKKVQRARLLINLRMKQLESRNTGNPSGDTSDGDDQKHDLNDSHDGDGEHACGSGLQTPLSATAKKNKRDKKAPSESAEEKARAAEEALLLELEMEESKAMKERAEANNKRQKKKEKKERDRQEKLKIEQALREKEEKERLERDRQKKEKEKRERELLLLKQKQQEQKEQLEREKILAAKRKEREERQQRERQQQEREQKKKMEKQKKEEATSKSDLRTQRLKSKQLALATSTSAADGPSSAPNRRWEKHEISGSPSSQQSINSDQPEASAIHRDDCHSQPENGKWHSTQLPLSRTWESSGRAHGLHQFVTNDHSHRTTSRSQDLSSHLVIEHPAICLYRRDKVLRMITRCTQLLAAVDGSLVKSVIYRWMIRASHDSSPFLDPIIPSWDDHDQVVTFFQRQLIAENRKSGSAPLSIEVLKDSGASMAMYCINLARELDQFRHQIESHLPGHWTDAELGMTVSENGRHNEGPVTIISWANRAQVQISCHVFSQLKERFIGLKSRFLAAVFMAKLWYDTRTIITDDTAMGYRFPPQTKQLALGIAKVAEVFSDPFCTEPGCAFWGTFEVVDRLFGGFNVFPKYPSRDIYQQLGSLILAFLPLDPLVAAKYTQHMVDILICPEVSNIPISFFVVAHSNCFHDSANTPSDLYHLDPRLYREHQDLVRLIECLPAGQHAFYSGSESGVSKVCNTTSLLFVLQNSYARATSKLPDAAFSNLVGTIKMSSSGFQNELYTEGEASHSFLRGLASNAVNRHSTSHEYGAIGGESIPQPFSPHDMNGIASRRGRLFELVDNGEEEVGDDIVAGVLENLGVGLFQDNSVAEVDIEAISLMGFGEMPNAGLNSQVHKRFNMS</sequence>
<feature type="compositionally biased region" description="Low complexity" evidence="4">
    <location>
        <begin position="861"/>
        <end position="874"/>
    </location>
</feature>